<accession>A0A369JLQ4</accession>
<feature type="transmembrane region" description="Helical" evidence="1">
    <location>
        <begin position="133"/>
        <end position="156"/>
    </location>
</feature>
<gene>
    <name evidence="2" type="ORF">Hypma_010755</name>
</gene>
<dbReference type="InParanoid" id="A0A369JLQ4"/>
<dbReference type="AlphaFoldDB" id="A0A369JLQ4"/>
<keyword evidence="1" id="KW-1133">Transmembrane helix</keyword>
<feature type="transmembrane region" description="Helical" evidence="1">
    <location>
        <begin position="176"/>
        <end position="195"/>
    </location>
</feature>
<evidence type="ECO:0000256" key="1">
    <source>
        <dbReference type="SAM" id="Phobius"/>
    </source>
</evidence>
<dbReference type="OrthoDB" id="3038990at2759"/>
<dbReference type="STRING" id="39966.A0A369JLQ4"/>
<proteinExistence type="predicted"/>
<evidence type="ECO:0000313" key="2">
    <source>
        <dbReference type="EMBL" id="RDB22140.1"/>
    </source>
</evidence>
<keyword evidence="3" id="KW-1185">Reference proteome</keyword>
<name>A0A369JLQ4_HYPMA</name>
<evidence type="ECO:0008006" key="4">
    <source>
        <dbReference type="Google" id="ProtNLM"/>
    </source>
</evidence>
<dbReference type="Proteomes" id="UP000076154">
    <property type="component" value="Unassembled WGS sequence"/>
</dbReference>
<keyword evidence="1" id="KW-0812">Transmembrane</keyword>
<dbReference type="EMBL" id="LUEZ02000052">
    <property type="protein sequence ID" value="RDB22140.1"/>
    <property type="molecule type" value="Genomic_DNA"/>
</dbReference>
<evidence type="ECO:0000313" key="3">
    <source>
        <dbReference type="Proteomes" id="UP000076154"/>
    </source>
</evidence>
<sequence length="238" mass="26804">MATMPQNISTILNPATPSGSFPPSEVYQLSIGNYVVVGSLGAFVSDLCDNLSIDYQLLFERRITFPTVLYFFSRLIVFVFVSMICFLQTFPTGSHCGAVTQKFTWVVYHLAFLSTSLLFFLRVRAVFDRNKYVVAFFFLLWLGMVGGSVATTTLGVGKIIDRIPYCIVIPYPFESLALSAPIMFTVNDTFIFLAISWKLLETPWRPADGVRNKIRFLSGNNLPAFSRSLLKDGQVYYL</sequence>
<keyword evidence="1" id="KW-0472">Membrane</keyword>
<feature type="transmembrane region" description="Helical" evidence="1">
    <location>
        <begin position="68"/>
        <end position="91"/>
    </location>
</feature>
<feature type="transmembrane region" description="Helical" evidence="1">
    <location>
        <begin position="103"/>
        <end position="121"/>
    </location>
</feature>
<comment type="caution">
    <text evidence="2">The sequence shown here is derived from an EMBL/GenBank/DDBJ whole genome shotgun (WGS) entry which is preliminary data.</text>
</comment>
<protein>
    <recommendedName>
        <fullName evidence="4">Chitin synthase export chaperone</fullName>
    </recommendedName>
</protein>
<organism evidence="2 3">
    <name type="scientific">Hypsizygus marmoreus</name>
    <name type="common">White beech mushroom</name>
    <name type="synonym">Agaricus marmoreus</name>
    <dbReference type="NCBI Taxonomy" id="39966"/>
    <lineage>
        <taxon>Eukaryota</taxon>
        <taxon>Fungi</taxon>
        <taxon>Dikarya</taxon>
        <taxon>Basidiomycota</taxon>
        <taxon>Agaricomycotina</taxon>
        <taxon>Agaricomycetes</taxon>
        <taxon>Agaricomycetidae</taxon>
        <taxon>Agaricales</taxon>
        <taxon>Tricholomatineae</taxon>
        <taxon>Lyophyllaceae</taxon>
        <taxon>Hypsizygus</taxon>
    </lineage>
</organism>
<reference evidence="2" key="1">
    <citation type="submission" date="2018-04" db="EMBL/GenBank/DDBJ databases">
        <title>Whole genome sequencing of Hypsizygus marmoreus.</title>
        <authorList>
            <person name="Choi I.-G."/>
            <person name="Min B."/>
            <person name="Kim J.-G."/>
            <person name="Kim S."/>
            <person name="Oh Y.-L."/>
            <person name="Kong W.-S."/>
            <person name="Park H."/>
            <person name="Jeong J."/>
            <person name="Song E.-S."/>
        </authorList>
    </citation>
    <scope>NUCLEOTIDE SEQUENCE [LARGE SCALE GENOMIC DNA]</scope>
    <source>
        <strain evidence="2">51987-8</strain>
    </source>
</reference>